<protein>
    <submittedName>
        <fullName evidence="4">Uncharacterized protein</fullName>
    </submittedName>
</protein>
<dbReference type="EMBL" id="ML178835">
    <property type="protein sequence ID" value="TFK99208.1"/>
    <property type="molecule type" value="Genomic_DNA"/>
</dbReference>
<keyword evidence="5" id="KW-1185">Reference proteome</keyword>
<evidence type="ECO:0000256" key="1">
    <source>
        <dbReference type="SAM" id="Coils"/>
    </source>
</evidence>
<evidence type="ECO:0000313" key="5">
    <source>
        <dbReference type="Proteomes" id="UP000305067"/>
    </source>
</evidence>
<sequence length="296" mass="32064">MPDLPLPTLSSSTGNGSRGPAVAAIVGGVLGAFSLALLILVVYMRLRRRRYGDGLTFSKAESGLRPLHLTISKPASYFPPDVPEKTPIETTQPAPFTSTPPQPGNCSMSPVHVLPAHLSSTSNRRSIHRLSARPPPESALSSIRESYSGTSLSLSPPTAYPTISLASATPSQDHGPDGPPTASSLSTPRLGIGAPWKHPKSWGVRSPTASFRAARRSFTVAKRRVRPKLPRIDTSGQRDYRAEQQEVLERMRERAKQANSLVVHLEHVQGLDLSMVGRLEPVRRGKDDQDDQAGRR</sequence>
<dbReference type="CDD" id="cd12087">
    <property type="entry name" value="TM_EGFR-like"/>
    <property type="match status" value="1"/>
</dbReference>
<feature type="compositionally biased region" description="Basic and acidic residues" evidence="2">
    <location>
        <begin position="280"/>
        <end position="296"/>
    </location>
</feature>
<proteinExistence type="predicted"/>
<keyword evidence="3" id="KW-1133">Transmembrane helix</keyword>
<keyword evidence="3" id="KW-0472">Membrane</keyword>
<feature type="transmembrane region" description="Helical" evidence="3">
    <location>
        <begin position="20"/>
        <end position="43"/>
    </location>
</feature>
<keyword evidence="3" id="KW-0812">Transmembrane</keyword>
<keyword evidence="1" id="KW-0175">Coiled coil</keyword>
<feature type="region of interest" description="Disordered" evidence="2">
    <location>
        <begin position="75"/>
        <end position="208"/>
    </location>
</feature>
<reference evidence="4 5" key="1">
    <citation type="journal article" date="2019" name="Nat. Ecol. Evol.">
        <title>Megaphylogeny resolves global patterns of mushroom evolution.</title>
        <authorList>
            <person name="Varga T."/>
            <person name="Krizsan K."/>
            <person name="Foldi C."/>
            <person name="Dima B."/>
            <person name="Sanchez-Garcia M."/>
            <person name="Sanchez-Ramirez S."/>
            <person name="Szollosi G.J."/>
            <person name="Szarkandi J.G."/>
            <person name="Papp V."/>
            <person name="Albert L."/>
            <person name="Andreopoulos W."/>
            <person name="Angelini C."/>
            <person name="Antonin V."/>
            <person name="Barry K.W."/>
            <person name="Bougher N.L."/>
            <person name="Buchanan P."/>
            <person name="Buyck B."/>
            <person name="Bense V."/>
            <person name="Catcheside P."/>
            <person name="Chovatia M."/>
            <person name="Cooper J."/>
            <person name="Damon W."/>
            <person name="Desjardin D."/>
            <person name="Finy P."/>
            <person name="Geml J."/>
            <person name="Haridas S."/>
            <person name="Hughes K."/>
            <person name="Justo A."/>
            <person name="Karasinski D."/>
            <person name="Kautmanova I."/>
            <person name="Kiss B."/>
            <person name="Kocsube S."/>
            <person name="Kotiranta H."/>
            <person name="LaButti K.M."/>
            <person name="Lechner B.E."/>
            <person name="Liimatainen K."/>
            <person name="Lipzen A."/>
            <person name="Lukacs Z."/>
            <person name="Mihaltcheva S."/>
            <person name="Morgado L.N."/>
            <person name="Niskanen T."/>
            <person name="Noordeloos M.E."/>
            <person name="Ohm R.A."/>
            <person name="Ortiz-Santana B."/>
            <person name="Ovrebo C."/>
            <person name="Racz N."/>
            <person name="Riley R."/>
            <person name="Savchenko A."/>
            <person name="Shiryaev A."/>
            <person name="Soop K."/>
            <person name="Spirin V."/>
            <person name="Szebenyi C."/>
            <person name="Tomsovsky M."/>
            <person name="Tulloss R.E."/>
            <person name="Uehling J."/>
            <person name="Grigoriev I.V."/>
            <person name="Vagvolgyi C."/>
            <person name="Papp T."/>
            <person name="Martin F.M."/>
            <person name="Miettinen O."/>
            <person name="Hibbett D.S."/>
            <person name="Nagy L.G."/>
        </authorList>
    </citation>
    <scope>NUCLEOTIDE SEQUENCE [LARGE SCALE GENOMIC DNA]</scope>
    <source>
        <strain evidence="4 5">CBS 309.79</strain>
    </source>
</reference>
<feature type="region of interest" description="Disordered" evidence="2">
    <location>
        <begin position="277"/>
        <end position="296"/>
    </location>
</feature>
<name>A0A5C3QGC5_9AGAR</name>
<feature type="compositionally biased region" description="Polar residues" evidence="2">
    <location>
        <begin position="139"/>
        <end position="156"/>
    </location>
</feature>
<feature type="coiled-coil region" evidence="1">
    <location>
        <begin position="241"/>
        <end position="268"/>
    </location>
</feature>
<dbReference type="Proteomes" id="UP000305067">
    <property type="component" value="Unassembled WGS sequence"/>
</dbReference>
<accession>A0A5C3QGC5</accession>
<evidence type="ECO:0000256" key="3">
    <source>
        <dbReference type="SAM" id="Phobius"/>
    </source>
</evidence>
<dbReference type="AlphaFoldDB" id="A0A5C3QGC5"/>
<feature type="compositionally biased region" description="Polar residues" evidence="2">
    <location>
        <begin position="88"/>
        <end position="97"/>
    </location>
</feature>
<evidence type="ECO:0000313" key="4">
    <source>
        <dbReference type="EMBL" id="TFK99208.1"/>
    </source>
</evidence>
<organism evidence="4 5">
    <name type="scientific">Pterulicium gracile</name>
    <dbReference type="NCBI Taxonomy" id="1884261"/>
    <lineage>
        <taxon>Eukaryota</taxon>
        <taxon>Fungi</taxon>
        <taxon>Dikarya</taxon>
        <taxon>Basidiomycota</taxon>
        <taxon>Agaricomycotina</taxon>
        <taxon>Agaricomycetes</taxon>
        <taxon>Agaricomycetidae</taxon>
        <taxon>Agaricales</taxon>
        <taxon>Pleurotineae</taxon>
        <taxon>Pterulaceae</taxon>
        <taxon>Pterulicium</taxon>
    </lineage>
</organism>
<gene>
    <name evidence="4" type="ORF">BDV98DRAFT_571878</name>
</gene>
<evidence type="ECO:0000256" key="2">
    <source>
        <dbReference type="SAM" id="MobiDB-lite"/>
    </source>
</evidence>